<dbReference type="GO" id="GO:0006457">
    <property type="term" value="P:protein folding"/>
    <property type="evidence" value="ECO:0007669"/>
    <property type="project" value="InterPro"/>
</dbReference>
<evidence type="ECO:0000256" key="3">
    <source>
        <dbReference type="ARBA" id="ARBA00011738"/>
    </source>
</evidence>
<keyword evidence="4 10" id="KW-0963">Cytoplasm</keyword>
<reference evidence="14 15" key="1">
    <citation type="journal article" date="2016" name="Nat. Commun.">
        <title>Thousands of microbial genomes shed light on interconnected biogeochemical processes in an aquifer system.</title>
        <authorList>
            <person name="Anantharaman K."/>
            <person name="Brown C.T."/>
            <person name="Hug L.A."/>
            <person name="Sharon I."/>
            <person name="Castelle C.J."/>
            <person name="Probst A.J."/>
            <person name="Thomas B.C."/>
            <person name="Singh A."/>
            <person name="Wilkins M.J."/>
            <person name="Karaoz U."/>
            <person name="Brodie E.L."/>
            <person name="Williams K.H."/>
            <person name="Hubbard S.S."/>
            <person name="Banfield J.F."/>
        </authorList>
    </citation>
    <scope>NUCLEOTIDE SEQUENCE [LARGE SCALE GENOMIC DNA]</scope>
</reference>
<dbReference type="InterPro" id="IPR013805">
    <property type="entry name" value="GrpE_CC"/>
</dbReference>
<dbReference type="PROSITE" id="PS01071">
    <property type="entry name" value="GRPE"/>
    <property type="match status" value="1"/>
</dbReference>
<evidence type="ECO:0000256" key="11">
    <source>
        <dbReference type="RuleBase" id="RU000639"/>
    </source>
</evidence>
<sequence length="172" mass="19456">MSEELEEVKKELPPEKSETELLKEGLEETKNRYLRALADFDNYKKRAQIEREQFVQFANESLITDILPILDGFGRAMEAAKKIKAGEEMMKGLALIKKQLEDVLMKHGILEIEALGMPYDPNIHEAILQKEHAGPEGVIIEEMQKGYTLHGRVIRPSMVIVSLPAGQTGKNK</sequence>
<comment type="function">
    <text evidence="7 10 11">Participates actively in the response to hyperosmotic and heat shock by preventing the aggregation of stress-denatured proteins, in association with DnaK and GrpE. It is the nucleotide exchange factor for DnaK and may function as a thermosensor. Unfolded proteins bind initially to DnaJ; upon interaction with the DnaJ-bound protein, DnaK hydrolyzes its bound ATP, resulting in the formation of a stable complex. GrpE releases ADP from DnaK; ATP binding to DnaK triggers the release of the substrate protein, thus completing the reaction cycle. Several rounds of ATP-dependent interactions between DnaJ, DnaK and GrpE are required for fully efficient folding.</text>
</comment>
<evidence type="ECO:0000313" key="15">
    <source>
        <dbReference type="Proteomes" id="UP000178724"/>
    </source>
</evidence>
<dbReference type="Pfam" id="PF01025">
    <property type="entry name" value="GrpE"/>
    <property type="match status" value="1"/>
</dbReference>
<dbReference type="PANTHER" id="PTHR21237">
    <property type="entry name" value="GRPE PROTEIN"/>
    <property type="match status" value="1"/>
</dbReference>
<dbReference type="EMBL" id="METM01000033">
    <property type="protein sequence ID" value="OGB88807.1"/>
    <property type="molecule type" value="Genomic_DNA"/>
</dbReference>
<dbReference type="Proteomes" id="UP000178724">
    <property type="component" value="Unassembled WGS sequence"/>
</dbReference>
<dbReference type="Gene3D" id="3.90.20.20">
    <property type="match status" value="1"/>
</dbReference>
<evidence type="ECO:0000256" key="10">
    <source>
        <dbReference type="HAMAP-Rule" id="MF_01151"/>
    </source>
</evidence>
<dbReference type="CDD" id="cd00446">
    <property type="entry name" value="GrpE"/>
    <property type="match status" value="1"/>
</dbReference>
<dbReference type="SUPFAM" id="SSF58014">
    <property type="entry name" value="Coiled-coil domain of nucleotide exchange factor GrpE"/>
    <property type="match status" value="1"/>
</dbReference>
<comment type="similarity">
    <text evidence="2 10 12">Belongs to the GrpE family.</text>
</comment>
<dbReference type="HAMAP" id="MF_01151">
    <property type="entry name" value="GrpE"/>
    <property type="match status" value="1"/>
</dbReference>
<dbReference type="GO" id="GO:0051082">
    <property type="term" value="F:unfolded protein binding"/>
    <property type="evidence" value="ECO:0007669"/>
    <property type="project" value="TreeGrafter"/>
</dbReference>
<dbReference type="FunFam" id="2.30.22.10:FF:000001">
    <property type="entry name" value="Protein GrpE"/>
    <property type="match status" value="1"/>
</dbReference>
<dbReference type="InterPro" id="IPR000740">
    <property type="entry name" value="GrpE"/>
</dbReference>
<dbReference type="AlphaFoldDB" id="A0A1F4PYT9"/>
<dbReference type="Gene3D" id="2.30.22.10">
    <property type="entry name" value="Head domain of nucleotide exchange factor GrpE"/>
    <property type="match status" value="1"/>
</dbReference>
<comment type="caution">
    <text evidence="14">The sequence shown here is derived from an EMBL/GenBank/DDBJ whole genome shotgun (WGS) entry which is preliminary data.</text>
</comment>
<evidence type="ECO:0000256" key="2">
    <source>
        <dbReference type="ARBA" id="ARBA00009054"/>
    </source>
</evidence>
<evidence type="ECO:0000256" key="7">
    <source>
        <dbReference type="ARBA" id="ARBA00053401"/>
    </source>
</evidence>
<dbReference type="NCBIfam" id="NF010738">
    <property type="entry name" value="PRK14140.1"/>
    <property type="match status" value="1"/>
</dbReference>
<dbReference type="GO" id="GO:0000774">
    <property type="term" value="F:adenyl-nucleotide exchange factor activity"/>
    <property type="evidence" value="ECO:0007669"/>
    <property type="project" value="InterPro"/>
</dbReference>
<dbReference type="GO" id="GO:0042803">
    <property type="term" value="F:protein homodimerization activity"/>
    <property type="evidence" value="ECO:0007669"/>
    <property type="project" value="InterPro"/>
</dbReference>
<evidence type="ECO:0000313" key="14">
    <source>
        <dbReference type="EMBL" id="OGB88807.1"/>
    </source>
</evidence>
<evidence type="ECO:0000256" key="4">
    <source>
        <dbReference type="ARBA" id="ARBA00022490"/>
    </source>
</evidence>
<dbReference type="PRINTS" id="PR00773">
    <property type="entry name" value="GRPEPROTEIN"/>
</dbReference>
<evidence type="ECO:0000256" key="6">
    <source>
        <dbReference type="ARBA" id="ARBA00023186"/>
    </source>
</evidence>
<comment type="subcellular location">
    <subcellularLocation>
        <location evidence="1 10">Cytoplasm</location>
    </subcellularLocation>
</comment>
<proteinExistence type="inferred from homology"/>
<organism evidence="14 15">
    <name type="scientific">candidate division WOR-1 bacterium RIFCSPHIGHO2_01_FULL_53_15</name>
    <dbReference type="NCBI Taxonomy" id="1802564"/>
    <lineage>
        <taxon>Bacteria</taxon>
        <taxon>Bacillati</taxon>
        <taxon>Saganbacteria</taxon>
    </lineage>
</organism>
<evidence type="ECO:0000256" key="12">
    <source>
        <dbReference type="RuleBase" id="RU004478"/>
    </source>
</evidence>
<dbReference type="GO" id="GO:0005737">
    <property type="term" value="C:cytoplasm"/>
    <property type="evidence" value="ECO:0007669"/>
    <property type="project" value="UniProtKB-SubCell"/>
</dbReference>
<gene>
    <name evidence="10" type="primary">grpE</name>
    <name evidence="14" type="ORF">A2625_02040</name>
</gene>
<evidence type="ECO:0000256" key="1">
    <source>
        <dbReference type="ARBA" id="ARBA00004496"/>
    </source>
</evidence>
<dbReference type="InterPro" id="IPR009012">
    <property type="entry name" value="GrpE_head"/>
</dbReference>
<protein>
    <recommendedName>
        <fullName evidence="8 10">Protein GrpE</fullName>
    </recommendedName>
    <alternativeName>
        <fullName evidence="9 10">HSP-70 cofactor</fullName>
    </alternativeName>
</protein>
<keyword evidence="5 10" id="KW-0346">Stress response</keyword>
<feature type="compositionally biased region" description="Basic and acidic residues" evidence="13">
    <location>
        <begin position="7"/>
        <end position="21"/>
    </location>
</feature>
<dbReference type="GO" id="GO:0051087">
    <property type="term" value="F:protein-folding chaperone binding"/>
    <property type="evidence" value="ECO:0007669"/>
    <property type="project" value="InterPro"/>
</dbReference>
<dbReference type="SUPFAM" id="SSF51064">
    <property type="entry name" value="Head domain of nucleotide exchange factor GrpE"/>
    <property type="match status" value="1"/>
</dbReference>
<evidence type="ECO:0000256" key="8">
    <source>
        <dbReference type="ARBA" id="ARBA00072274"/>
    </source>
</evidence>
<comment type="subunit">
    <text evidence="3 10">Homodimer.</text>
</comment>
<dbReference type="PANTHER" id="PTHR21237:SF23">
    <property type="entry name" value="GRPE PROTEIN HOMOLOG, MITOCHONDRIAL"/>
    <property type="match status" value="1"/>
</dbReference>
<feature type="region of interest" description="Disordered" evidence="13">
    <location>
        <begin position="1"/>
        <end position="21"/>
    </location>
</feature>
<accession>A0A1F4PYT9</accession>
<evidence type="ECO:0000256" key="13">
    <source>
        <dbReference type="SAM" id="MobiDB-lite"/>
    </source>
</evidence>
<keyword evidence="6 10" id="KW-0143">Chaperone</keyword>
<name>A0A1F4PYT9_UNCSA</name>
<evidence type="ECO:0000256" key="5">
    <source>
        <dbReference type="ARBA" id="ARBA00023016"/>
    </source>
</evidence>
<evidence type="ECO:0000256" key="9">
    <source>
        <dbReference type="ARBA" id="ARBA00076414"/>
    </source>
</evidence>